<evidence type="ECO:0000256" key="3">
    <source>
        <dbReference type="ARBA" id="ARBA00012438"/>
    </source>
</evidence>
<dbReference type="Proteomes" id="UP000296374">
    <property type="component" value="Plasmid unnamed6"/>
</dbReference>
<dbReference type="Pfam" id="PF00672">
    <property type="entry name" value="HAMP"/>
    <property type="match status" value="1"/>
</dbReference>
<feature type="domain" description="HAMP" evidence="12">
    <location>
        <begin position="158"/>
        <end position="210"/>
    </location>
</feature>
<evidence type="ECO:0000259" key="12">
    <source>
        <dbReference type="PROSITE" id="PS50885"/>
    </source>
</evidence>
<dbReference type="SUPFAM" id="SSF47384">
    <property type="entry name" value="Homodimeric domain of signal transducing histidine kinase"/>
    <property type="match status" value="1"/>
</dbReference>
<keyword evidence="8" id="KW-0418">Kinase</keyword>
<comment type="catalytic activity">
    <reaction evidence="1">
        <text>ATP + protein L-histidine = ADP + protein N-phospho-L-histidine.</text>
        <dbReference type="EC" id="2.7.13.3"/>
    </reaction>
</comment>
<dbReference type="SMART" id="SM00387">
    <property type="entry name" value="HATPase_c"/>
    <property type="match status" value="1"/>
</dbReference>
<evidence type="ECO:0000256" key="10">
    <source>
        <dbReference type="SAM" id="Phobius"/>
    </source>
</evidence>
<reference evidence="14" key="1">
    <citation type="submission" date="2019-05" db="EMBL/GenBank/DDBJ databases">
        <title>Tamlana fucoidanivorans sp. nov., isolated from the surface of algae collected from Fujian province in China.</title>
        <authorList>
            <person name="Li J."/>
        </authorList>
    </citation>
    <scope>NUCLEOTIDE SEQUENCE [LARGE SCALE GENOMIC DNA]</scope>
    <source>
        <strain evidence="14">2251</strain>
        <plasmid evidence="14">unnamed6</plasmid>
    </source>
</reference>
<dbReference type="InterPro" id="IPR003661">
    <property type="entry name" value="HisK_dim/P_dom"/>
</dbReference>
<evidence type="ECO:0000313" key="13">
    <source>
        <dbReference type="EMBL" id="QDA35943.1"/>
    </source>
</evidence>
<keyword evidence="10" id="KW-0472">Membrane</keyword>
<dbReference type="PRINTS" id="PR00344">
    <property type="entry name" value="BCTRLSENSOR"/>
</dbReference>
<dbReference type="RefSeq" id="WP_139615752.1">
    <property type="nucleotide sequence ID" value="NZ_CP040760.1"/>
</dbReference>
<sequence>MKSLRARMAALLIVAILTVVGLATLAASRALQHPDPEGGIDAVAGQIRLIATLAQDMPEQMVAAGAVISESPASGEQVPRTTELLSNALAEMGLGIPLTVSRPDGGRVLTISIELEDARWLLAEMPDLSPPEDGWKIFTVWIAMIVIGAMAVSLWAARSLGRPLELLEAATSQIGADGILPHMAESGPAEIRATARALNHLSDQVRSAMDSRMRLIAAAGHDLRTPMTRMRLRAEFIEDDDDRAKWLIDLHELDLIADSAIRLVREEAAGGEAPRPLRLDVLISDIAAELTETRHNIAVGDLAPLEVRADPLALKRALRNLIVNAATHGGGASVNLMQQGRQAVLSIRDDGPGIPEALLGQVFEPFFRADPARRKTIPGAGLGLAIAREIIERFGGRITIANLQPRGLVQHITLECAADMVHRQEG</sequence>
<proteinExistence type="predicted"/>
<dbReference type="AlphaFoldDB" id="A0A4Y5SSM8"/>
<dbReference type="InterPro" id="IPR004358">
    <property type="entry name" value="Sig_transdc_His_kin-like_C"/>
</dbReference>
<dbReference type="KEGG" id="plia:E4191_17550"/>
<dbReference type="GO" id="GO:0005886">
    <property type="term" value="C:plasma membrane"/>
    <property type="evidence" value="ECO:0007669"/>
    <property type="project" value="UniProtKB-SubCell"/>
</dbReference>
<feature type="transmembrane region" description="Helical" evidence="10">
    <location>
        <begin position="135"/>
        <end position="157"/>
    </location>
</feature>
<dbReference type="EMBL" id="CP040760">
    <property type="protein sequence ID" value="QDA35943.1"/>
    <property type="molecule type" value="Genomic_DNA"/>
</dbReference>
<evidence type="ECO:0000313" key="14">
    <source>
        <dbReference type="Proteomes" id="UP000296374"/>
    </source>
</evidence>
<dbReference type="Pfam" id="PF02518">
    <property type="entry name" value="HATPase_c"/>
    <property type="match status" value="1"/>
</dbReference>
<keyword evidence="6" id="KW-0808">Transferase</keyword>
<dbReference type="CDD" id="cd00082">
    <property type="entry name" value="HisKA"/>
    <property type="match status" value="1"/>
</dbReference>
<dbReference type="InterPro" id="IPR005467">
    <property type="entry name" value="His_kinase_dom"/>
</dbReference>
<evidence type="ECO:0000256" key="4">
    <source>
        <dbReference type="ARBA" id="ARBA00022475"/>
    </source>
</evidence>
<organism evidence="13 14">
    <name type="scientific">Paracoccus liaowanqingii</name>
    <dbReference type="NCBI Taxonomy" id="2560053"/>
    <lineage>
        <taxon>Bacteria</taxon>
        <taxon>Pseudomonadati</taxon>
        <taxon>Pseudomonadota</taxon>
        <taxon>Alphaproteobacteria</taxon>
        <taxon>Rhodobacterales</taxon>
        <taxon>Paracoccaceae</taxon>
        <taxon>Paracoccus</taxon>
    </lineage>
</organism>
<protein>
    <recommendedName>
        <fullName evidence="3">histidine kinase</fullName>
        <ecNumber evidence="3">2.7.13.3</ecNumber>
    </recommendedName>
</protein>
<keyword evidence="10" id="KW-1133">Transmembrane helix</keyword>
<geneLocation type="plasmid" evidence="13 14">
    <name>unnamed6</name>
</geneLocation>
<keyword evidence="9" id="KW-0067">ATP-binding</keyword>
<dbReference type="PANTHER" id="PTHR44936">
    <property type="entry name" value="SENSOR PROTEIN CREC"/>
    <property type="match status" value="1"/>
</dbReference>
<evidence type="ECO:0000256" key="1">
    <source>
        <dbReference type="ARBA" id="ARBA00000085"/>
    </source>
</evidence>
<dbReference type="Gene3D" id="1.10.287.130">
    <property type="match status" value="1"/>
</dbReference>
<dbReference type="GO" id="GO:0000155">
    <property type="term" value="F:phosphorelay sensor kinase activity"/>
    <property type="evidence" value="ECO:0007669"/>
    <property type="project" value="InterPro"/>
</dbReference>
<evidence type="ECO:0000256" key="8">
    <source>
        <dbReference type="ARBA" id="ARBA00022777"/>
    </source>
</evidence>
<dbReference type="PROSITE" id="PS50885">
    <property type="entry name" value="HAMP"/>
    <property type="match status" value="1"/>
</dbReference>
<dbReference type="CDD" id="cd00075">
    <property type="entry name" value="HATPase"/>
    <property type="match status" value="1"/>
</dbReference>
<keyword evidence="7" id="KW-0547">Nucleotide-binding</keyword>
<evidence type="ECO:0000256" key="7">
    <source>
        <dbReference type="ARBA" id="ARBA00022741"/>
    </source>
</evidence>
<dbReference type="EC" id="2.7.13.3" evidence="3"/>
<evidence type="ECO:0000259" key="11">
    <source>
        <dbReference type="PROSITE" id="PS50109"/>
    </source>
</evidence>
<dbReference type="InterPro" id="IPR036097">
    <property type="entry name" value="HisK_dim/P_sf"/>
</dbReference>
<evidence type="ECO:0000256" key="9">
    <source>
        <dbReference type="ARBA" id="ARBA00022840"/>
    </source>
</evidence>
<dbReference type="InterPro" id="IPR050980">
    <property type="entry name" value="2C_sensor_his_kinase"/>
</dbReference>
<dbReference type="Gene3D" id="3.30.565.10">
    <property type="entry name" value="Histidine kinase-like ATPase, C-terminal domain"/>
    <property type="match status" value="1"/>
</dbReference>
<dbReference type="SMART" id="SM00304">
    <property type="entry name" value="HAMP"/>
    <property type="match status" value="1"/>
</dbReference>
<keyword evidence="10" id="KW-0812">Transmembrane</keyword>
<dbReference type="PROSITE" id="PS50109">
    <property type="entry name" value="HIS_KIN"/>
    <property type="match status" value="1"/>
</dbReference>
<dbReference type="PANTHER" id="PTHR44936:SF10">
    <property type="entry name" value="SENSOR PROTEIN RSTB"/>
    <property type="match status" value="1"/>
</dbReference>
<evidence type="ECO:0000256" key="6">
    <source>
        <dbReference type="ARBA" id="ARBA00022679"/>
    </source>
</evidence>
<evidence type="ECO:0000256" key="2">
    <source>
        <dbReference type="ARBA" id="ARBA00004651"/>
    </source>
</evidence>
<accession>A0A4Y5SSM8</accession>
<keyword evidence="5" id="KW-0597">Phosphoprotein</keyword>
<dbReference type="GO" id="GO:0005524">
    <property type="term" value="F:ATP binding"/>
    <property type="evidence" value="ECO:0007669"/>
    <property type="project" value="UniProtKB-KW"/>
</dbReference>
<comment type="subcellular location">
    <subcellularLocation>
        <location evidence="2">Cell membrane</location>
        <topology evidence="2">Multi-pass membrane protein</topology>
    </subcellularLocation>
</comment>
<feature type="domain" description="Histidine kinase" evidence="11">
    <location>
        <begin position="218"/>
        <end position="418"/>
    </location>
</feature>
<evidence type="ECO:0000256" key="5">
    <source>
        <dbReference type="ARBA" id="ARBA00022553"/>
    </source>
</evidence>
<dbReference type="SUPFAM" id="SSF55874">
    <property type="entry name" value="ATPase domain of HSP90 chaperone/DNA topoisomerase II/histidine kinase"/>
    <property type="match status" value="1"/>
</dbReference>
<keyword evidence="13" id="KW-0614">Plasmid</keyword>
<dbReference type="InterPro" id="IPR036890">
    <property type="entry name" value="HATPase_C_sf"/>
</dbReference>
<keyword evidence="4" id="KW-1003">Cell membrane</keyword>
<dbReference type="InterPro" id="IPR003660">
    <property type="entry name" value="HAMP_dom"/>
</dbReference>
<gene>
    <name evidence="13" type="ORF">E4191_17550</name>
</gene>
<name>A0A4Y5SSM8_9RHOB</name>
<dbReference type="InterPro" id="IPR003594">
    <property type="entry name" value="HATPase_dom"/>
</dbReference>